<protein>
    <recommendedName>
        <fullName evidence="1">N-acetyltransferase domain-containing protein</fullName>
    </recommendedName>
</protein>
<evidence type="ECO:0000313" key="2">
    <source>
        <dbReference type="EMBL" id="CAH1102970.1"/>
    </source>
</evidence>
<dbReference type="PANTHER" id="PTHR20958:SF6">
    <property type="entry name" value="GLYCINE N-ACYLTRANSFERASE-LIKE PROTEIN"/>
    <property type="match status" value="1"/>
</dbReference>
<evidence type="ECO:0000313" key="3">
    <source>
        <dbReference type="Proteomes" id="UP001153636"/>
    </source>
</evidence>
<feature type="domain" description="N-acetyltransferase" evidence="1">
    <location>
        <begin position="176"/>
        <end position="307"/>
    </location>
</feature>
<proteinExistence type="predicted"/>
<reference evidence="2" key="1">
    <citation type="submission" date="2022-01" db="EMBL/GenBank/DDBJ databases">
        <authorList>
            <person name="King R."/>
        </authorList>
    </citation>
    <scope>NUCLEOTIDE SEQUENCE</scope>
</reference>
<dbReference type="Pfam" id="PF08445">
    <property type="entry name" value="FR47"/>
    <property type="match status" value="1"/>
</dbReference>
<dbReference type="GO" id="GO:0016747">
    <property type="term" value="F:acyltransferase activity, transferring groups other than amino-acyl groups"/>
    <property type="evidence" value="ECO:0007669"/>
    <property type="project" value="InterPro"/>
</dbReference>
<dbReference type="AlphaFoldDB" id="A0A9P0CNC7"/>
<dbReference type="InterPro" id="IPR000182">
    <property type="entry name" value="GNAT_dom"/>
</dbReference>
<organism evidence="2 3">
    <name type="scientific">Psylliodes chrysocephalus</name>
    <dbReference type="NCBI Taxonomy" id="3402493"/>
    <lineage>
        <taxon>Eukaryota</taxon>
        <taxon>Metazoa</taxon>
        <taxon>Ecdysozoa</taxon>
        <taxon>Arthropoda</taxon>
        <taxon>Hexapoda</taxon>
        <taxon>Insecta</taxon>
        <taxon>Pterygota</taxon>
        <taxon>Neoptera</taxon>
        <taxon>Endopterygota</taxon>
        <taxon>Coleoptera</taxon>
        <taxon>Polyphaga</taxon>
        <taxon>Cucujiformia</taxon>
        <taxon>Chrysomeloidea</taxon>
        <taxon>Chrysomelidae</taxon>
        <taxon>Galerucinae</taxon>
        <taxon>Alticini</taxon>
        <taxon>Psylliodes</taxon>
    </lineage>
</organism>
<sequence length="321" mass="36648">MAEEVPPPNYNPDTECLFDIEDSDLRLLSDLYKENEQNPYATSLLDNGIRIRDLMKGYPLRFMSPLGVWKDSGTFIANIEFDSCIEVGVFTLNPEDEYSYNDAIFSGLNFTKRINFDSNKRPVIFKEIHEKLVPLIKRIVRKRFLQIEKEEKFHVFKMIKDDAIQLEVSISEDANIEIKPLNAIHSFVIKEHWPHPLIGEDDIPCALIDVNGGYGIFLKSTGQLVSWGIKTMMGQIGFVQTLKEFQRKGYASIIVRKFAKEFASEGINPCAIVAIDDIVSHNFFENNGFKKVGYCHNIYLKLRKNALATDNYEAGEGTSKS</sequence>
<evidence type="ECO:0000259" key="1">
    <source>
        <dbReference type="PROSITE" id="PS51186"/>
    </source>
</evidence>
<name>A0A9P0CNC7_9CUCU</name>
<dbReference type="InterPro" id="IPR053225">
    <property type="entry name" value="Acyl-CoA_N-acyltransferase"/>
</dbReference>
<dbReference type="InterPro" id="IPR013653">
    <property type="entry name" value="GCN5-like_dom"/>
</dbReference>
<dbReference type="InterPro" id="IPR016181">
    <property type="entry name" value="Acyl_CoA_acyltransferase"/>
</dbReference>
<dbReference type="PROSITE" id="PS51186">
    <property type="entry name" value="GNAT"/>
    <property type="match status" value="1"/>
</dbReference>
<dbReference type="EMBL" id="OV651825">
    <property type="protein sequence ID" value="CAH1102970.1"/>
    <property type="molecule type" value="Genomic_DNA"/>
</dbReference>
<dbReference type="SUPFAM" id="SSF55729">
    <property type="entry name" value="Acyl-CoA N-acyltransferases (Nat)"/>
    <property type="match status" value="1"/>
</dbReference>
<accession>A0A9P0CNC7</accession>
<gene>
    <name evidence="2" type="ORF">PSYICH_LOCUS3875</name>
</gene>
<dbReference type="Proteomes" id="UP001153636">
    <property type="component" value="Chromosome 13"/>
</dbReference>
<dbReference type="PANTHER" id="PTHR20958">
    <property type="entry name" value="GLYCINE N-ACYLTRANSFERASE-LIKE PROTEIN"/>
    <property type="match status" value="1"/>
</dbReference>
<keyword evidence="3" id="KW-1185">Reference proteome</keyword>
<dbReference type="OrthoDB" id="61870at2759"/>
<dbReference type="Gene3D" id="3.40.630.30">
    <property type="match status" value="2"/>
</dbReference>